<feature type="compositionally biased region" description="Polar residues" evidence="1">
    <location>
        <begin position="236"/>
        <end position="245"/>
    </location>
</feature>
<gene>
    <name evidence="2" type="ORF">TMSB3V08_LOCUS9143</name>
</gene>
<feature type="compositionally biased region" description="Basic and acidic residues" evidence="1">
    <location>
        <begin position="115"/>
        <end position="159"/>
    </location>
</feature>
<evidence type="ECO:0000313" key="2">
    <source>
        <dbReference type="EMBL" id="CAD7432434.1"/>
    </source>
</evidence>
<dbReference type="AlphaFoldDB" id="A0A7R9EG95"/>
<dbReference type="EMBL" id="OB795582">
    <property type="protein sequence ID" value="CAD7432434.1"/>
    <property type="molecule type" value="Genomic_DNA"/>
</dbReference>
<feature type="compositionally biased region" description="Low complexity" evidence="1">
    <location>
        <begin position="277"/>
        <end position="290"/>
    </location>
</feature>
<feature type="region of interest" description="Disordered" evidence="1">
    <location>
        <begin position="55"/>
        <end position="291"/>
    </location>
</feature>
<feature type="compositionally biased region" description="Polar residues" evidence="1">
    <location>
        <begin position="170"/>
        <end position="189"/>
    </location>
</feature>
<feature type="compositionally biased region" description="Low complexity" evidence="1">
    <location>
        <begin position="55"/>
        <end position="66"/>
    </location>
</feature>
<reference evidence="2" key="1">
    <citation type="submission" date="2020-11" db="EMBL/GenBank/DDBJ databases">
        <authorList>
            <person name="Tran Van P."/>
        </authorList>
    </citation>
    <scope>NUCLEOTIDE SEQUENCE</scope>
</reference>
<accession>A0A7R9EG95</accession>
<proteinExistence type="predicted"/>
<organism evidence="2">
    <name type="scientific">Timema monikensis</name>
    <dbReference type="NCBI Taxonomy" id="170555"/>
    <lineage>
        <taxon>Eukaryota</taxon>
        <taxon>Metazoa</taxon>
        <taxon>Ecdysozoa</taxon>
        <taxon>Arthropoda</taxon>
        <taxon>Hexapoda</taxon>
        <taxon>Insecta</taxon>
        <taxon>Pterygota</taxon>
        <taxon>Neoptera</taxon>
        <taxon>Polyneoptera</taxon>
        <taxon>Phasmatodea</taxon>
        <taxon>Timematodea</taxon>
        <taxon>Timematoidea</taxon>
        <taxon>Timematidae</taxon>
        <taxon>Timema</taxon>
    </lineage>
</organism>
<evidence type="ECO:0000256" key="1">
    <source>
        <dbReference type="SAM" id="MobiDB-lite"/>
    </source>
</evidence>
<protein>
    <submittedName>
        <fullName evidence="2">Uncharacterized protein</fullName>
    </submittedName>
</protein>
<name>A0A7R9EG95_9NEOP</name>
<feature type="compositionally biased region" description="Low complexity" evidence="1">
    <location>
        <begin position="218"/>
        <end position="235"/>
    </location>
</feature>
<sequence>MLELRVVASGRQECSEYSGGVAGVKVLIAILDQHFEHTPDDVGCTSHVLGMNTGPSGPILIPGSPLKRSISRQNSRESLDNETDCYDTDGRSRNPVRRSNSSPEMSASWKNPFMNRDKEREGKPLPLPLDREDSGEMETKQDNPTEAKKPAKLSKDPRVSCEAIPEESAGQGTTPPQPSTLVSGTTNQDGHPPLASCHSYPGTLEDGPERAPVPPSPTSVTSPAPLLSTPTSSATHTGVFNTRSVQPLALQQRLPQTKEVKSSPDIPRLSQSRQHVTTSTTPTTNTSSASADKLIRHIMPMREGVPKPLVL</sequence>